<name>A0ABP8ADQ2_9ACTN</name>
<organism evidence="1 2">
    <name type="scientific">Streptosporangium oxazolinicum</name>
    <dbReference type="NCBI Taxonomy" id="909287"/>
    <lineage>
        <taxon>Bacteria</taxon>
        <taxon>Bacillati</taxon>
        <taxon>Actinomycetota</taxon>
        <taxon>Actinomycetes</taxon>
        <taxon>Streptosporangiales</taxon>
        <taxon>Streptosporangiaceae</taxon>
        <taxon>Streptosporangium</taxon>
    </lineage>
</organism>
<protein>
    <submittedName>
        <fullName evidence="1">Uncharacterized protein</fullName>
    </submittedName>
</protein>
<evidence type="ECO:0000313" key="1">
    <source>
        <dbReference type="EMBL" id="GAA4182267.1"/>
    </source>
</evidence>
<dbReference type="Proteomes" id="UP001501251">
    <property type="component" value="Unassembled WGS sequence"/>
</dbReference>
<proteinExistence type="predicted"/>
<accession>A0ABP8ADQ2</accession>
<sequence>MNDISFAELDLICKRIISSSIAESTALLATPPAEKLALNGLGMRTEKKIRLGLMQAPQVSLFLTNMATHVDADFPARLVAGFRMEYQRWWEEGLRGDDLFLLIEMFATGGAQDFEKQAAGLAVIAHLFQVCDLFEAA</sequence>
<gene>
    <name evidence="1" type="ORF">GCM10022252_07910</name>
</gene>
<dbReference type="EMBL" id="BAABAQ010000001">
    <property type="protein sequence ID" value="GAA4182267.1"/>
    <property type="molecule type" value="Genomic_DNA"/>
</dbReference>
<comment type="caution">
    <text evidence="1">The sequence shown here is derived from an EMBL/GenBank/DDBJ whole genome shotgun (WGS) entry which is preliminary data.</text>
</comment>
<evidence type="ECO:0000313" key="2">
    <source>
        <dbReference type="Proteomes" id="UP001501251"/>
    </source>
</evidence>
<reference evidence="2" key="1">
    <citation type="journal article" date="2019" name="Int. J. Syst. Evol. Microbiol.">
        <title>The Global Catalogue of Microorganisms (GCM) 10K type strain sequencing project: providing services to taxonomists for standard genome sequencing and annotation.</title>
        <authorList>
            <consortium name="The Broad Institute Genomics Platform"/>
            <consortium name="The Broad Institute Genome Sequencing Center for Infectious Disease"/>
            <person name="Wu L."/>
            <person name="Ma J."/>
        </authorList>
    </citation>
    <scope>NUCLEOTIDE SEQUENCE [LARGE SCALE GENOMIC DNA]</scope>
    <source>
        <strain evidence="2">JCM 17388</strain>
    </source>
</reference>
<keyword evidence="2" id="KW-1185">Reference proteome</keyword>